<dbReference type="Pfam" id="PF00472">
    <property type="entry name" value="RF-1"/>
    <property type="match status" value="1"/>
</dbReference>
<evidence type="ECO:0000256" key="3">
    <source>
        <dbReference type="ARBA" id="ARBA00022917"/>
    </source>
</evidence>
<feature type="domain" description="Peptide chain release factor" evidence="6">
    <location>
        <begin position="45"/>
        <end position="155"/>
    </location>
</feature>
<dbReference type="AlphaFoldDB" id="A0A1F7W6S5"/>
<accession>A0A1F7W6S5</accession>
<name>A0A1F7W6S5_9BACT</name>
<comment type="function">
    <text evidence="4">Peptide chain release factor 2 directs the termination of translation in response to the peptide chain termination codons UGA and UAA.</text>
</comment>
<dbReference type="EMBL" id="MGFE01000029">
    <property type="protein sequence ID" value="OGL97814.1"/>
    <property type="molecule type" value="Genomic_DNA"/>
</dbReference>
<dbReference type="PANTHER" id="PTHR43116:SF3">
    <property type="entry name" value="CLASS I PEPTIDE CHAIN RELEASE FACTOR"/>
    <property type="match status" value="1"/>
</dbReference>
<dbReference type="GO" id="GO:0016149">
    <property type="term" value="F:translation release factor activity, codon specific"/>
    <property type="evidence" value="ECO:0007669"/>
    <property type="project" value="UniProtKB-UniRule"/>
</dbReference>
<evidence type="ECO:0000256" key="4">
    <source>
        <dbReference type="HAMAP-Rule" id="MF_00094"/>
    </source>
</evidence>
<evidence type="ECO:0000256" key="5">
    <source>
        <dbReference type="NCBIfam" id="TIGR00020"/>
    </source>
</evidence>
<proteinExistence type="inferred from homology"/>
<dbReference type="InterPro" id="IPR045853">
    <property type="entry name" value="Pep_chain_release_fac_I_sf"/>
</dbReference>
<evidence type="ECO:0000256" key="2">
    <source>
        <dbReference type="ARBA" id="ARBA00022481"/>
    </source>
</evidence>
<dbReference type="InterPro" id="IPR000352">
    <property type="entry name" value="Pep_chain_release_fac_I"/>
</dbReference>
<reference evidence="7 8" key="1">
    <citation type="journal article" date="2016" name="Nat. Commun.">
        <title>Thousands of microbial genomes shed light on interconnected biogeochemical processes in an aquifer system.</title>
        <authorList>
            <person name="Anantharaman K."/>
            <person name="Brown C.T."/>
            <person name="Hug L.A."/>
            <person name="Sharon I."/>
            <person name="Castelle C.J."/>
            <person name="Probst A.J."/>
            <person name="Thomas B.C."/>
            <person name="Singh A."/>
            <person name="Wilkins M.J."/>
            <person name="Karaoz U."/>
            <person name="Brodie E.L."/>
            <person name="Williams K.H."/>
            <person name="Hubbard S.S."/>
            <person name="Banfield J.F."/>
        </authorList>
    </citation>
    <scope>NUCLEOTIDE SEQUENCE [LARGE SCALE GENOMIC DNA]</scope>
</reference>
<keyword evidence="2 4" id="KW-0488">Methylation</keyword>
<gene>
    <name evidence="4" type="primary">prfB</name>
    <name evidence="7" type="ORF">A2304_03810</name>
</gene>
<dbReference type="Gene3D" id="3.30.160.20">
    <property type="match status" value="1"/>
</dbReference>
<dbReference type="PANTHER" id="PTHR43116">
    <property type="entry name" value="PEPTIDE CHAIN RELEASE FACTOR 2"/>
    <property type="match status" value="1"/>
</dbReference>
<protein>
    <recommendedName>
        <fullName evidence="4 5">Peptide chain release factor 2</fullName>
        <shortName evidence="4">RF-2</shortName>
    </recommendedName>
</protein>
<feature type="modified residue" description="N5-methylglutamine" evidence="4">
    <location>
        <position position="213"/>
    </location>
</feature>
<dbReference type="Proteomes" id="UP000176501">
    <property type="component" value="Unassembled WGS sequence"/>
</dbReference>
<organism evidence="7 8">
    <name type="scientific">Candidatus Uhrbacteria bacterium RIFOXYB2_FULL_57_15</name>
    <dbReference type="NCBI Taxonomy" id="1802422"/>
    <lineage>
        <taxon>Bacteria</taxon>
        <taxon>Candidatus Uhriibacteriota</taxon>
    </lineage>
</organism>
<evidence type="ECO:0000259" key="6">
    <source>
        <dbReference type="SMART" id="SM00937"/>
    </source>
</evidence>
<dbReference type="GO" id="GO:0005737">
    <property type="term" value="C:cytoplasm"/>
    <property type="evidence" value="ECO:0007669"/>
    <property type="project" value="UniProtKB-SubCell"/>
</dbReference>
<comment type="caution">
    <text evidence="7">The sequence shown here is derived from an EMBL/GenBank/DDBJ whole genome shotgun (WGS) entry which is preliminary data.</text>
</comment>
<keyword evidence="3 4" id="KW-0648">Protein biosynthesis</keyword>
<dbReference type="InterPro" id="IPR005139">
    <property type="entry name" value="PCRF"/>
</dbReference>
<evidence type="ECO:0000256" key="1">
    <source>
        <dbReference type="ARBA" id="ARBA00010835"/>
    </source>
</evidence>
<comment type="subcellular location">
    <subcellularLocation>
        <location evidence="4">Cytoplasm</location>
    </subcellularLocation>
</comment>
<dbReference type="Gene3D" id="1.20.58.410">
    <property type="entry name" value="Release factor"/>
    <property type="match status" value="1"/>
</dbReference>
<dbReference type="FunFam" id="3.30.160.20:FF:000004">
    <property type="entry name" value="Peptide chain release factor 1"/>
    <property type="match status" value="1"/>
</dbReference>
<evidence type="ECO:0000313" key="8">
    <source>
        <dbReference type="Proteomes" id="UP000176501"/>
    </source>
</evidence>
<comment type="PTM">
    <text evidence="4">Methylated by PrmC. Methylation increases the termination efficiency of RF2.</text>
</comment>
<dbReference type="HAMAP" id="MF_00094">
    <property type="entry name" value="Rel_fac_2"/>
    <property type="match status" value="1"/>
</dbReference>
<sequence>MTAPDFWSRGDVARVVSKRVADLQKEVAQWEDFLVETDELAELEGMARSEDDEATMSEVAEKLDALEKQFSQMEFTTLFSGSFDAENAIVSFHAGQGGTEANDWTAMLMRMVMRFCEGKEWDVQILDESRGEEVGYKSLTLRVTGRYAYGYLKSEAGVHRLVRISPFDAEKMRHTTFALIEVLPELEDVDQVIEIKPEDLRVDTFMAGGHGGQSVNTTYSAVRIVHLPTKISVQCQNERSQLQNRETAMKILRAKLLAIKVQERAKEHSELRGEYQSADWGNQIRSYVLQPYQLVKDHRTNHETSDTRGVLDGDLEPFMEAYLRERLSKKT</sequence>
<dbReference type="Pfam" id="PF03462">
    <property type="entry name" value="PCRF"/>
    <property type="match status" value="1"/>
</dbReference>
<evidence type="ECO:0000313" key="7">
    <source>
        <dbReference type="EMBL" id="OGL97814.1"/>
    </source>
</evidence>
<keyword evidence="4" id="KW-0963">Cytoplasm</keyword>
<dbReference type="NCBIfam" id="TIGR00020">
    <property type="entry name" value="prfB"/>
    <property type="match status" value="1"/>
</dbReference>
<dbReference type="InterPro" id="IPR004374">
    <property type="entry name" value="PrfB"/>
</dbReference>
<dbReference type="SUPFAM" id="SSF75620">
    <property type="entry name" value="Release factor"/>
    <property type="match status" value="1"/>
</dbReference>
<dbReference type="SMART" id="SM00937">
    <property type="entry name" value="PCRF"/>
    <property type="match status" value="1"/>
</dbReference>
<comment type="similarity">
    <text evidence="1 4">Belongs to the prokaryotic/mitochondrial release factor family.</text>
</comment>
<dbReference type="Gene3D" id="3.30.70.1660">
    <property type="match status" value="1"/>
</dbReference>